<keyword evidence="7" id="KW-0812">Transmembrane</keyword>
<dbReference type="GO" id="GO:0005886">
    <property type="term" value="C:plasma membrane"/>
    <property type="evidence" value="ECO:0007669"/>
    <property type="project" value="UniProtKB-SubCell"/>
</dbReference>
<feature type="domain" description="HAMP" evidence="9">
    <location>
        <begin position="327"/>
        <end position="379"/>
    </location>
</feature>
<evidence type="ECO:0000256" key="7">
    <source>
        <dbReference type="SAM" id="Phobius"/>
    </source>
</evidence>
<feature type="transmembrane region" description="Helical" evidence="7">
    <location>
        <begin position="20"/>
        <end position="41"/>
    </location>
</feature>
<dbReference type="Pfam" id="PF00015">
    <property type="entry name" value="MCPsignal"/>
    <property type="match status" value="1"/>
</dbReference>
<evidence type="ECO:0000256" key="3">
    <source>
        <dbReference type="ARBA" id="ARBA00023136"/>
    </source>
</evidence>
<reference evidence="10" key="1">
    <citation type="submission" date="2020-06" db="EMBL/GenBank/DDBJ databases">
        <title>Paenibacillus sp. nov., isolated from soil.</title>
        <authorList>
            <person name="Seo Y.L."/>
        </authorList>
    </citation>
    <scope>NUCLEOTIDE SEQUENCE [LARGE SCALE GENOMIC DNA]</scope>
    <source>
        <strain evidence="10">JW14</strain>
    </source>
</reference>
<dbReference type="SMART" id="SM00304">
    <property type="entry name" value="HAMP"/>
    <property type="match status" value="1"/>
</dbReference>
<evidence type="ECO:0000256" key="5">
    <source>
        <dbReference type="ARBA" id="ARBA00029447"/>
    </source>
</evidence>
<evidence type="ECO:0000256" key="4">
    <source>
        <dbReference type="ARBA" id="ARBA00023224"/>
    </source>
</evidence>
<dbReference type="Gene3D" id="3.30.450.20">
    <property type="entry name" value="PAS domain"/>
    <property type="match status" value="1"/>
</dbReference>
<evidence type="ECO:0000256" key="6">
    <source>
        <dbReference type="PROSITE-ProRule" id="PRU00284"/>
    </source>
</evidence>
<feature type="domain" description="Methyl-accepting transducer" evidence="8">
    <location>
        <begin position="398"/>
        <end position="648"/>
    </location>
</feature>
<keyword evidence="11" id="KW-1185">Reference proteome</keyword>
<dbReference type="GO" id="GO:0007165">
    <property type="term" value="P:signal transduction"/>
    <property type="evidence" value="ECO:0007669"/>
    <property type="project" value="UniProtKB-KW"/>
</dbReference>
<keyword evidence="2" id="KW-1003">Cell membrane</keyword>
<dbReference type="Proteomes" id="UP000564806">
    <property type="component" value="Unassembled WGS sequence"/>
</dbReference>
<gene>
    <name evidence="10" type="ORF">HPT30_25370</name>
</gene>
<dbReference type="SUPFAM" id="SSF58104">
    <property type="entry name" value="Methyl-accepting chemotaxis protein (MCP) signaling domain"/>
    <property type="match status" value="1"/>
</dbReference>
<organism evidence="10 11">
    <name type="scientific">Paenibacillus agri</name>
    <dbReference type="NCBI Taxonomy" id="2744309"/>
    <lineage>
        <taxon>Bacteria</taxon>
        <taxon>Bacillati</taxon>
        <taxon>Bacillota</taxon>
        <taxon>Bacilli</taxon>
        <taxon>Bacillales</taxon>
        <taxon>Paenibacillaceae</taxon>
        <taxon>Paenibacillus</taxon>
    </lineage>
</organism>
<evidence type="ECO:0000256" key="1">
    <source>
        <dbReference type="ARBA" id="ARBA00004236"/>
    </source>
</evidence>
<keyword evidence="7" id="KW-1133">Transmembrane helix</keyword>
<evidence type="ECO:0000313" key="10">
    <source>
        <dbReference type="EMBL" id="NUU63686.1"/>
    </source>
</evidence>
<dbReference type="PROSITE" id="PS50111">
    <property type="entry name" value="CHEMOTAXIS_TRANSDUC_2"/>
    <property type="match status" value="1"/>
</dbReference>
<protein>
    <submittedName>
        <fullName evidence="10">Methyl-accepting chemotaxis protein</fullName>
    </submittedName>
</protein>
<proteinExistence type="inferred from homology"/>
<dbReference type="AlphaFoldDB" id="A0A850ESZ7"/>
<dbReference type="RefSeq" id="WP_175374085.1">
    <property type="nucleotide sequence ID" value="NZ_JABWCS010000220.1"/>
</dbReference>
<dbReference type="InterPro" id="IPR004089">
    <property type="entry name" value="MCPsignal_dom"/>
</dbReference>
<dbReference type="PROSITE" id="PS50885">
    <property type="entry name" value="HAMP"/>
    <property type="match status" value="1"/>
</dbReference>
<keyword evidence="4 6" id="KW-0807">Transducer</keyword>
<dbReference type="Pfam" id="PF00672">
    <property type="entry name" value="HAMP"/>
    <property type="match status" value="1"/>
</dbReference>
<comment type="similarity">
    <text evidence="5">Belongs to the methyl-accepting chemotaxis (MCP) protein family.</text>
</comment>
<accession>A0A850ESZ7</accession>
<comment type="caution">
    <text evidence="10">The sequence shown here is derived from an EMBL/GenBank/DDBJ whole genome shotgun (WGS) entry which is preliminary data.</text>
</comment>
<dbReference type="PANTHER" id="PTHR32089:SF112">
    <property type="entry name" value="LYSOZYME-LIKE PROTEIN-RELATED"/>
    <property type="match status" value="1"/>
</dbReference>
<evidence type="ECO:0000259" key="9">
    <source>
        <dbReference type="PROSITE" id="PS50885"/>
    </source>
</evidence>
<dbReference type="CDD" id="cd06225">
    <property type="entry name" value="HAMP"/>
    <property type="match status" value="1"/>
</dbReference>
<dbReference type="PANTHER" id="PTHR32089">
    <property type="entry name" value="METHYL-ACCEPTING CHEMOTAXIS PROTEIN MCPB"/>
    <property type="match status" value="1"/>
</dbReference>
<dbReference type="SMART" id="SM00283">
    <property type="entry name" value="MA"/>
    <property type="match status" value="1"/>
</dbReference>
<dbReference type="Gene3D" id="1.10.287.950">
    <property type="entry name" value="Methyl-accepting chemotaxis protein"/>
    <property type="match status" value="1"/>
</dbReference>
<evidence type="ECO:0000259" key="8">
    <source>
        <dbReference type="PROSITE" id="PS50111"/>
    </source>
</evidence>
<comment type="subcellular location">
    <subcellularLocation>
        <location evidence="1">Cell membrane</location>
    </subcellularLocation>
</comment>
<dbReference type="EMBL" id="JABWCS010000220">
    <property type="protein sequence ID" value="NUU63686.1"/>
    <property type="molecule type" value="Genomic_DNA"/>
</dbReference>
<dbReference type="CDD" id="cd18774">
    <property type="entry name" value="PDC2_HK_sensor"/>
    <property type="match status" value="1"/>
</dbReference>
<evidence type="ECO:0000313" key="11">
    <source>
        <dbReference type="Proteomes" id="UP000564806"/>
    </source>
</evidence>
<dbReference type="InterPro" id="IPR003660">
    <property type="entry name" value="HAMP_dom"/>
</dbReference>
<name>A0A850ESZ7_9BACL</name>
<keyword evidence="3 7" id="KW-0472">Membrane</keyword>
<sequence>MKSTTEQRSLLSRLHPAESLGLRLFLIFFVATMIIVLSLGYTSYSVAEQTIEDNALSSNQQTVIQTAEKLDVTMLRYQDNLGQIAYNKEIQRAMKEASQSASGLSVDVIAAELSNWLSSAKGVQAVYLIPAKESLPIVAAGAKDEPFMESARSASWFSQLSDKPEGLWLTKEMKGARAPEVFHYAKAIAGESGDSGYVAISDIKVSEVEKLLGEVNLGTGSYIQLLTEKDELIASSMQNETDTYLSLGGTLFTGLKQASSGALPTKNEEGKSILAVYGTMQSSGWKLLGVVPAENLTQDAVRILKTTYIAVGAAAVIAILIGLWMVRMVARPLTRLKDLMFQGAEGNLSVRTSFKSRDEIGQLSLSFNTMMERITELVDRTNETAQEVLEMSDVLSNASRKTASAAKDIAAAMEEVAGGAGSLALEADNGNALSGQISEQMNKVTAATHEMNGRAHSVGQFSTEGVAMLKELKSRTQITEERTRTLVNKVNNLQTTASSVIQVLDVMQRIAQQTNILSLNASIEAARAGDAGQGFMVVASEIRQLADQSRSSIAVVGEITDRIMLEMNETVTVLDEVAPMFGEQSASVQSTSDLFVSVQGQMNEFITFLDAVTGSIDGLGESQRVLSVTMDSVSIVAEESSAASEEVASLSGEQQSVSDHLVELSASLQKASAKLKTSLARFRV</sequence>
<feature type="transmembrane region" description="Helical" evidence="7">
    <location>
        <begin position="308"/>
        <end position="330"/>
    </location>
</feature>
<evidence type="ECO:0000256" key="2">
    <source>
        <dbReference type="ARBA" id="ARBA00022475"/>
    </source>
</evidence>